<keyword evidence="5 6" id="KW-0472">Membrane</keyword>
<sequence length="212" mass="24885">MKSLNPKTIIMFRLNILKMIQPIVNLSHQRRMKSSFYRGVHFLFKKNLLLTNSVTSGGFMAIGDWVQQEVEIHAKLLPAFDWSRAARMLIVGTVMGPLHHYYYIYLDKLMPLANLKTVAIKIISDQLFASPATILCFFYGMGVLEKKTISQCTEEIKQKFVYTYLGDCLFWPPVQFVNFYYLPTHYRVFYINIATMVFNVFLSFIKHYDLYK</sequence>
<dbReference type="OrthoDB" id="10267969at2759"/>
<dbReference type="Proteomes" id="UP000838756">
    <property type="component" value="Unassembled WGS sequence"/>
</dbReference>
<evidence type="ECO:0000256" key="1">
    <source>
        <dbReference type="ARBA" id="ARBA00004141"/>
    </source>
</evidence>
<dbReference type="AlphaFoldDB" id="A0A8S4SHN4"/>
<evidence type="ECO:0000256" key="5">
    <source>
        <dbReference type="ARBA" id="ARBA00023136"/>
    </source>
</evidence>
<comment type="similarity">
    <text evidence="2 6">Belongs to the peroxisomal membrane protein PXMP2/4 family.</text>
</comment>
<dbReference type="PANTHER" id="PTHR11266">
    <property type="entry name" value="PEROXISOMAL MEMBRANE PROTEIN 2, PXMP2 MPV17"/>
    <property type="match status" value="1"/>
</dbReference>
<dbReference type="GO" id="GO:0005739">
    <property type="term" value="C:mitochondrion"/>
    <property type="evidence" value="ECO:0007669"/>
    <property type="project" value="TreeGrafter"/>
</dbReference>
<evidence type="ECO:0000256" key="6">
    <source>
        <dbReference type="RuleBase" id="RU363053"/>
    </source>
</evidence>
<dbReference type="Pfam" id="PF04117">
    <property type="entry name" value="Mpv17_PMP22"/>
    <property type="match status" value="1"/>
</dbReference>
<keyword evidence="3 6" id="KW-0812">Transmembrane</keyword>
<reference evidence="7" key="1">
    <citation type="submission" date="2022-03" db="EMBL/GenBank/DDBJ databases">
        <authorList>
            <person name="Lindestad O."/>
        </authorList>
    </citation>
    <scope>NUCLEOTIDE SEQUENCE</scope>
</reference>
<dbReference type="InterPro" id="IPR007248">
    <property type="entry name" value="Mpv17_PMP22"/>
</dbReference>
<feature type="transmembrane region" description="Helical" evidence="6">
    <location>
        <begin position="85"/>
        <end position="106"/>
    </location>
</feature>
<organism evidence="7 8">
    <name type="scientific">Pararge aegeria aegeria</name>
    <dbReference type="NCBI Taxonomy" id="348720"/>
    <lineage>
        <taxon>Eukaryota</taxon>
        <taxon>Metazoa</taxon>
        <taxon>Ecdysozoa</taxon>
        <taxon>Arthropoda</taxon>
        <taxon>Hexapoda</taxon>
        <taxon>Insecta</taxon>
        <taxon>Pterygota</taxon>
        <taxon>Neoptera</taxon>
        <taxon>Endopterygota</taxon>
        <taxon>Lepidoptera</taxon>
        <taxon>Glossata</taxon>
        <taxon>Ditrysia</taxon>
        <taxon>Papilionoidea</taxon>
        <taxon>Nymphalidae</taxon>
        <taxon>Satyrinae</taxon>
        <taxon>Satyrini</taxon>
        <taxon>Parargina</taxon>
        <taxon>Pararge</taxon>
    </lineage>
</organism>
<dbReference type="GO" id="GO:0061668">
    <property type="term" value="P:mitochondrial ribosome assembly"/>
    <property type="evidence" value="ECO:0007669"/>
    <property type="project" value="TreeGrafter"/>
</dbReference>
<keyword evidence="8" id="KW-1185">Reference proteome</keyword>
<feature type="transmembrane region" description="Helical" evidence="6">
    <location>
        <begin position="118"/>
        <end position="140"/>
    </location>
</feature>
<evidence type="ECO:0000256" key="4">
    <source>
        <dbReference type="ARBA" id="ARBA00022989"/>
    </source>
</evidence>
<accession>A0A8S4SHN4</accession>
<evidence type="ECO:0000313" key="7">
    <source>
        <dbReference type="EMBL" id="CAH2267741.1"/>
    </source>
</evidence>
<name>A0A8S4SHN4_9NEOP</name>
<proteinExistence type="inferred from homology"/>
<gene>
    <name evidence="7" type="primary">jg4348</name>
    <name evidence="7" type="ORF">PAEG_LOCUS26237</name>
</gene>
<evidence type="ECO:0000256" key="2">
    <source>
        <dbReference type="ARBA" id="ARBA00006824"/>
    </source>
</evidence>
<comment type="subcellular location">
    <subcellularLocation>
        <location evidence="1">Membrane</location>
        <topology evidence="1">Multi-pass membrane protein</topology>
    </subcellularLocation>
</comment>
<dbReference type="PANTHER" id="PTHR11266:SF81">
    <property type="entry name" value="GH12661P-RELATED"/>
    <property type="match status" value="1"/>
</dbReference>
<evidence type="ECO:0000256" key="3">
    <source>
        <dbReference type="ARBA" id="ARBA00022692"/>
    </source>
</evidence>
<comment type="caution">
    <text evidence="7">The sequence shown here is derived from an EMBL/GenBank/DDBJ whole genome shotgun (WGS) entry which is preliminary data.</text>
</comment>
<evidence type="ECO:0000313" key="8">
    <source>
        <dbReference type="Proteomes" id="UP000838756"/>
    </source>
</evidence>
<keyword evidence="4 6" id="KW-1133">Transmembrane helix</keyword>
<dbReference type="EMBL" id="CAKXAJ010026394">
    <property type="protein sequence ID" value="CAH2267741.1"/>
    <property type="molecule type" value="Genomic_DNA"/>
</dbReference>
<feature type="transmembrane region" description="Helical" evidence="6">
    <location>
        <begin position="188"/>
        <end position="205"/>
    </location>
</feature>
<protein>
    <submittedName>
        <fullName evidence="7">Jg4348 protein</fullName>
    </submittedName>
</protein>
<dbReference type="GO" id="GO:0016020">
    <property type="term" value="C:membrane"/>
    <property type="evidence" value="ECO:0007669"/>
    <property type="project" value="UniProtKB-SubCell"/>
</dbReference>